<name>A0A1M5J1R0_SALEC</name>
<evidence type="ECO:0000313" key="1">
    <source>
        <dbReference type="EMBL" id="SHG34496.1"/>
    </source>
</evidence>
<dbReference type="STRING" id="1073325.SAMN05444483_10979"/>
<dbReference type="RefSeq" id="WP_072880418.1">
    <property type="nucleotide sequence ID" value="NZ_FQVT01000009.1"/>
</dbReference>
<reference evidence="2" key="1">
    <citation type="submission" date="2016-11" db="EMBL/GenBank/DDBJ databases">
        <authorList>
            <person name="Varghese N."/>
            <person name="Submissions S."/>
        </authorList>
    </citation>
    <scope>NUCLEOTIDE SEQUENCE [LARGE SCALE GENOMIC DNA]</scope>
    <source>
        <strain evidence="2">DSM 24579</strain>
    </source>
</reference>
<accession>A0A1M5J1R0</accession>
<dbReference type="EMBL" id="FQVT01000009">
    <property type="protein sequence ID" value="SHG34496.1"/>
    <property type="molecule type" value="Genomic_DNA"/>
</dbReference>
<gene>
    <name evidence="1" type="ORF">SAMN05444483_10979</name>
</gene>
<protein>
    <submittedName>
        <fullName evidence="1">Uncharacterized protein</fullName>
    </submittedName>
</protein>
<organism evidence="1 2">
    <name type="scientific">Salegentibacter echinorum</name>
    <dbReference type="NCBI Taxonomy" id="1073325"/>
    <lineage>
        <taxon>Bacteria</taxon>
        <taxon>Pseudomonadati</taxon>
        <taxon>Bacteroidota</taxon>
        <taxon>Flavobacteriia</taxon>
        <taxon>Flavobacteriales</taxon>
        <taxon>Flavobacteriaceae</taxon>
        <taxon>Salegentibacter</taxon>
    </lineage>
</organism>
<keyword evidence="2" id="KW-1185">Reference proteome</keyword>
<sequence length="63" mass="7505">MIILHRIDQREINIVGCESRLTPAKIQGVADQKKIKDYSVKENKVFSDEWRPKFESFEYLISY</sequence>
<proteinExistence type="predicted"/>
<evidence type="ECO:0000313" key="2">
    <source>
        <dbReference type="Proteomes" id="UP000183945"/>
    </source>
</evidence>
<dbReference type="AlphaFoldDB" id="A0A1M5J1R0"/>
<dbReference type="Proteomes" id="UP000183945">
    <property type="component" value="Unassembled WGS sequence"/>
</dbReference>